<dbReference type="Proteomes" id="UP000734218">
    <property type="component" value="Unassembled WGS sequence"/>
</dbReference>
<keyword evidence="7 8" id="KW-0998">Cell outer membrane</keyword>
<dbReference type="Pfam" id="PF07715">
    <property type="entry name" value="Plug"/>
    <property type="match status" value="1"/>
</dbReference>
<feature type="region of interest" description="Disordered" evidence="10">
    <location>
        <begin position="1"/>
        <end position="32"/>
    </location>
</feature>
<proteinExistence type="inferred from homology"/>
<keyword evidence="14" id="KW-1185">Reference proteome</keyword>
<dbReference type="Pfam" id="PF00593">
    <property type="entry name" value="TonB_dep_Rec_b-barrel"/>
    <property type="match status" value="1"/>
</dbReference>
<keyword evidence="3 8" id="KW-1134">Transmembrane beta strand</keyword>
<name>A0ABX0XME5_9SPHN</name>
<organism evidence="13 14">
    <name type="scientific">Sphingomonas jejuensis</name>
    <dbReference type="NCBI Taxonomy" id="904715"/>
    <lineage>
        <taxon>Bacteria</taxon>
        <taxon>Pseudomonadati</taxon>
        <taxon>Pseudomonadota</taxon>
        <taxon>Alphaproteobacteria</taxon>
        <taxon>Sphingomonadales</taxon>
        <taxon>Sphingomonadaceae</taxon>
        <taxon>Sphingomonas</taxon>
    </lineage>
</organism>
<evidence type="ECO:0000256" key="10">
    <source>
        <dbReference type="SAM" id="MobiDB-lite"/>
    </source>
</evidence>
<dbReference type="InterPro" id="IPR037066">
    <property type="entry name" value="Plug_dom_sf"/>
</dbReference>
<keyword evidence="4 8" id="KW-0812">Transmembrane</keyword>
<keyword evidence="2 8" id="KW-0813">Transport</keyword>
<evidence type="ECO:0000313" key="14">
    <source>
        <dbReference type="Proteomes" id="UP000734218"/>
    </source>
</evidence>
<evidence type="ECO:0000256" key="8">
    <source>
        <dbReference type="PROSITE-ProRule" id="PRU01360"/>
    </source>
</evidence>
<evidence type="ECO:0000256" key="3">
    <source>
        <dbReference type="ARBA" id="ARBA00022452"/>
    </source>
</evidence>
<comment type="similarity">
    <text evidence="8 9">Belongs to the TonB-dependent receptor family.</text>
</comment>
<evidence type="ECO:0000259" key="11">
    <source>
        <dbReference type="Pfam" id="PF00593"/>
    </source>
</evidence>
<evidence type="ECO:0000256" key="1">
    <source>
        <dbReference type="ARBA" id="ARBA00004571"/>
    </source>
</evidence>
<evidence type="ECO:0000313" key="13">
    <source>
        <dbReference type="EMBL" id="NJC34544.1"/>
    </source>
</evidence>
<keyword evidence="5 9" id="KW-0798">TonB box</keyword>
<dbReference type="RefSeq" id="WP_245196808.1">
    <property type="nucleotide sequence ID" value="NZ_JAATJE010000002.1"/>
</dbReference>
<dbReference type="Gene3D" id="2.170.130.10">
    <property type="entry name" value="TonB-dependent receptor, plug domain"/>
    <property type="match status" value="1"/>
</dbReference>
<dbReference type="InterPro" id="IPR036942">
    <property type="entry name" value="Beta-barrel_TonB_sf"/>
</dbReference>
<evidence type="ECO:0000256" key="9">
    <source>
        <dbReference type="RuleBase" id="RU003357"/>
    </source>
</evidence>
<dbReference type="InterPro" id="IPR039426">
    <property type="entry name" value="TonB-dep_rcpt-like"/>
</dbReference>
<keyword evidence="13" id="KW-0675">Receptor</keyword>
<evidence type="ECO:0000256" key="7">
    <source>
        <dbReference type="ARBA" id="ARBA00023237"/>
    </source>
</evidence>
<evidence type="ECO:0000256" key="2">
    <source>
        <dbReference type="ARBA" id="ARBA00022448"/>
    </source>
</evidence>
<dbReference type="Gene3D" id="2.40.170.20">
    <property type="entry name" value="TonB-dependent receptor, beta-barrel domain"/>
    <property type="match status" value="1"/>
</dbReference>
<comment type="caution">
    <text evidence="13">The sequence shown here is derived from an EMBL/GenBank/DDBJ whole genome shotgun (WGS) entry which is preliminary data.</text>
</comment>
<dbReference type="EMBL" id="JAATJE010000002">
    <property type="protein sequence ID" value="NJC34544.1"/>
    <property type="molecule type" value="Genomic_DNA"/>
</dbReference>
<reference evidence="13 14" key="1">
    <citation type="submission" date="2020-03" db="EMBL/GenBank/DDBJ databases">
        <title>Genomic Encyclopedia of Type Strains, Phase IV (KMG-IV): sequencing the most valuable type-strain genomes for metagenomic binning, comparative biology and taxonomic classification.</title>
        <authorList>
            <person name="Goeker M."/>
        </authorList>
    </citation>
    <scope>NUCLEOTIDE SEQUENCE [LARGE SCALE GENOMIC DNA]</scope>
    <source>
        <strain evidence="13 14">DSM 27651</strain>
    </source>
</reference>
<evidence type="ECO:0000259" key="12">
    <source>
        <dbReference type="Pfam" id="PF07715"/>
    </source>
</evidence>
<dbReference type="PANTHER" id="PTHR47234">
    <property type="match status" value="1"/>
</dbReference>
<gene>
    <name evidence="13" type="ORF">GGR88_002058</name>
</gene>
<dbReference type="InterPro" id="IPR012910">
    <property type="entry name" value="Plug_dom"/>
</dbReference>
<dbReference type="InterPro" id="IPR000531">
    <property type="entry name" value="Beta-barrel_TonB"/>
</dbReference>
<dbReference type="PANTHER" id="PTHR47234:SF1">
    <property type="entry name" value="TONB-DEPENDENT RECEPTOR"/>
    <property type="match status" value="1"/>
</dbReference>
<evidence type="ECO:0000256" key="4">
    <source>
        <dbReference type="ARBA" id="ARBA00022692"/>
    </source>
</evidence>
<evidence type="ECO:0000256" key="5">
    <source>
        <dbReference type="ARBA" id="ARBA00023077"/>
    </source>
</evidence>
<protein>
    <submittedName>
        <fullName evidence="13">Iron complex outermembrane receptor protein</fullName>
    </submittedName>
</protein>
<dbReference type="SUPFAM" id="SSF56935">
    <property type="entry name" value="Porins"/>
    <property type="match status" value="1"/>
</dbReference>
<feature type="domain" description="TonB-dependent receptor-like beta-barrel" evidence="11">
    <location>
        <begin position="461"/>
        <end position="968"/>
    </location>
</feature>
<dbReference type="PROSITE" id="PS52016">
    <property type="entry name" value="TONB_DEPENDENT_REC_3"/>
    <property type="match status" value="1"/>
</dbReference>
<evidence type="ECO:0000256" key="6">
    <source>
        <dbReference type="ARBA" id="ARBA00023136"/>
    </source>
</evidence>
<comment type="subcellular location">
    <subcellularLocation>
        <location evidence="1 8">Cell outer membrane</location>
        <topology evidence="1 8">Multi-pass membrane protein</topology>
    </subcellularLocation>
</comment>
<feature type="domain" description="TonB-dependent receptor plug" evidence="12">
    <location>
        <begin position="52"/>
        <end position="170"/>
    </location>
</feature>
<accession>A0ABX0XME5</accession>
<feature type="compositionally biased region" description="Low complexity" evidence="10">
    <location>
        <begin position="22"/>
        <end position="32"/>
    </location>
</feature>
<sequence>MVSASPAWAQDAEQPQEPVGSAPAAPQAGPDDAAAGEEIVVTGTLFRGSTATTVSPVTVVTAESLEQRGINTVQDAIQQISSNNGPALTNSFTANGAFAAGASAVSLRGLSTNSTLVLFDGQRAAYYPLADDGSRNFVDLNTIPDDIVERIEVLRDGASSTYGADAVAGVVNIITKRQFNGVGGRVEAGITEDGTASNQRLSLTVGTGDLDTNGFNAYLSGFYFRSEGVANRDLPAPYNSSDLSGICFEGTCGPNNIGNGRDPETGQLSAFNVGVYDVYVRPYTATNGAIEGSRYQLLNPAAGCQYGPGYTLTPEELALTGNAIAPTGTNQICTVDTVAKYGVVSPTIERFGGSGRVTARLGDSAEGYFMVNFQQTSSSYTGLPPTIRASANAGILFPPFSTASGPSASLAPGSFALSLPVYVCAGGVGDASAVATGCNATNGVLNPNNPFAAQGLIARVTGRPINRPVENSTRSRVYRAALGVTGTFGADDDWQYTVDATAMHNDLRREQRGYVYIANLLTSIAQGTLNFVDPSQNSQDILDFVSPDNVTDASSDLYAVQATLGRDLFELPGGPLQLGVGGQIRYEAVDAPSANPDTNGPTQRFFTLNAFGTSGNRTVYSAFAEINAPVLDFLEVNASGRFDAYSSGQEAFSPKVGVLFTPIPQFSLRATYSEGFRIPSFGEANALPTTGFVTVSTATLPQSFLSQYGPDCRADNLSGCPNYITAYSRGLTTLASPDLEPEKSRSYTVGAILSPLPSVRLTVDYFNIEKSNAITSAPIDPALAAYFAGQPIPAGYNVIADAPDPAFPNALPRPAFVESQLVNANTINVEGIDVAGLFSYDFGDVQFTSSPEVSYIINLSTTFPDGSTQTYEGTLGNFALTAGSGTPEWRGTWQNTLAFEDFTLSGTVNWVGGYDLSAEDETGPGTAGQCGLSDGYTPCRVDDYFTLDMTASFRANENFTFYVNVLNVLDDLPPIDPVTYGAYLYNPIQGGSGIFGRAFRAGVRVGL</sequence>
<keyword evidence="6 8" id="KW-0472">Membrane</keyword>